<proteinExistence type="predicted"/>
<comment type="caution">
    <text evidence="2">The sequence shown here is derived from an EMBL/GenBank/DDBJ whole genome shotgun (WGS) entry which is preliminary data.</text>
</comment>
<evidence type="ECO:0000313" key="2">
    <source>
        <dbReference type="EMBL" id="MFC3143359.1"/>
    </source>
</evidence>
<keyword evidence="1" id="KW-0472">Membrane</keyword>
<dbReference type="PIRSF" id="PIRSF038991">
    <property type="entry name" value="Protein_AbrB"/>
    <property type="match status" value="1"/>
</dbReference>
<dbReference type="Pfam" id="PF05145">
    <property type="entry name" value="AbrB"/>
    <property type="match status" value="1"/>
</dbReference>
<reference evidence="3" key="1">
    <citation type="journal article" date="2019" name="Int. J. Syst. Evol. Microbiol.">
        <title>The Global Catalogue of Microorganisms (GCM) 10K type strain sequencing project: providing services to taxonomists for standard genome sequencing and annotation.</title>
        <authorList>
            <consortium name="The Broad Institute Genomics Platform"/>
            <consortium name="The Broad Institute Genome Sequencing Center for Infectious Disease"/>
            <person name="Wu L."/>
            <person name="Ma J."/>
        </authorList>
    </citation>
    <scope>NUCLEOTIDE SEQUENCE [LARGE SCALE GENOMIC DNA]</scope>
    <source>
        <strain evidence="3">KCTC 52366</strain>
    </source>
</reference>
<feature type="transmembrane region" description="Helical" evidence="1">
    <location>
        <begin position="82"/>
        <end position="104"/>
    </location>
</feature>
<name>A0ABV7GP29_9RHOB</name>
<evidence type="ECO:0000313" key="3">
    <source>
        <dbReference type="Proteomes" id="UP001595632"/>
    </source>
</evidence>
<dbReference type="PANTHER" id="PTHR38457:SF1">
    <property type="entry name" value="REGULATOR ABRB-RELATED"/>
    <property type="match status" value="1"/>
</dbReference>
<feature type="transmembrane region" description="Helical" evidence="1">
    <location>
        <begin position="263"/>
        <end position="284"/>
    </location>
</feature>
<feature type="transmembrane region" description="Helical" evidence="1">
    <location>
        <begin position="201"/>
        <end position="220"/>
    </location>
</feature>
<protein>
    <submittedName>
        <fullName evidence="2">AbrB family transcriptional regulator</fullName>
    </submittedName>
</protein>
<feature type="transmembrane region" description="Helical" evidence="1">
    <location>
        <begin position="304"/>
        <end position="337"/>
    </location>
</feature>
<sequence>MSILTPARLRTLAIAAIGAAVFVMLGLPLPLLLGPMLGCLLAALGGVRLQGTGTLGVAMRTLLGVAIGASITPELVRELPGYAPTLAMIPVFILVIGGIGYPFFRKVMKFDHPTAFYSAMPGGLQDMLIFGEEAGGDVRAMSLIHATRVLVIVTVAPFLLTFWYDLDLTAAPGARATDLPLVQIALMVASGLVGWKIAERINLFGASIIGPMVLTAALSLTGVLQHRPPAELIWAAQFFIGLAVGANYTGITAREIRVDVGAGLAFSLMLAVISLVFIEAVLWVTGAPALDVMLSFLPGGQGEMVVVALVSGADLAFVITHHLTRVAFVVTMAPLAARWLDR</sequence>
<keyword evidence="1" id="KW-1133">Transmembrane helix</keyword>
<keyword evidence="1" id="KW-0812">Transmembrane</keyword>
<feature type="transmembrane region" description="Helical" evidence="1">
    <location>
        <begin position="176"/>
        <end position="194"/>
    </location>
</feature>
<dbReference type="EMBL" id="JBHRTB010000010">
    <property type="protein sequence ID" value="MFC3143359.1"/>
    <property type="molecule type" value="Genomic_DNA"/>
</dbReference>
<keyword evidence="3" id="KW-1185">Reference proteome</keyword>
<feature type="transmembrane region" description="Helical" evidence="1">
    <location>
        <begin position="232"/>
        <end position="251"/>
    </location>
</feature>
<dbReference type="PANTHER" id="PTHR38457">
    <property type="entry name" value="REGULATOR ABRB-RELATED"/>
    <property type="match status" value="1"/>
</dbReference>
<dbReference type="RefSeq" id="WP_275630652.1">
    <property type="nucleotide sequence ID" value="NZ_JARGYD010000001.1"/>
</dbReference>
<gene>
    <name evidence="2" type="ORF">ACFOGP_11600</name>
</gene>
<organism evidence="2 3">
    <name type="scientific">Psychromarinibacter halotolerans</name>
    <dbReference type="NCBI Taxonomy" id="1775175"/>
    <lineage>
        <taxon>Bacteria</taxon>
        <taxon>Pseudomonadati</taxon>
        <taxon>Pseudomonadota</taxon>
        <taxon>Alphaproteobacteria</taxon>
        <taxon>Rhodobacterales</taxon>
        <taxon>Paracoccaceae</taxon>
        <taxon>Psychromarinibacter</taxon>
    </lineage>
</organism>
<dbReference type="InterPro" id="IPR007820">
    <property type="entry name" value="AbrB_fam"/>
</dbReference>
<dbReference type="Proteomes" id="UP001595632">
    <property type="component" value="Unassembled WGS sequence"/>
</dbReference>
<evidence type="ECO:0000256" key="1">
    <source>
        <dbReference type="SAM" id="Phobius"/>
    </source>
</evidence>
<feature type="transmembrane region" description="Helical" evidence="1">
    <location>
        <begin position="146"/>
        <end position="164"/>
    </location>
</feature>
<feature type="transmembrane region" description="Helical" evidence="1">
    <location>
        <begin position="12"/>
        <end position="45"/>
    </location>
</feature>
<accession>A0ABV7GP29</accession>